<keyword evidence="1" id="KW-1133">Transmembrane helix</keyword>
<protein>
    <submittedName>
        <fullName evidence="2">Uncharacterized protein LOC8273734 isoform X1</fullName>
    </submittedName>
</protein>
<sequence>MQVLLLLHIYVFCPCTFVWTVPGCLWICLLLQALVMNLLGIELEHVGCDNPNYQEIHSLASF</sequence>
<proteinExistence type="predicted"/>
<dbReference type="EMBL" id="GGEC01018597">
    <property type="protein sequence ID" value="MBW99080.1"/>
    <property type="molecule type" value="Transcribed_RNA"/>
</dbReference>
<feature type="transmembrane region" description="Helical" evidence="1">
    <location>
        <begin position="6"/>
        <end position="31"/>
    </location>
</feature>
<evidence type="ECO:0000256" key="1">
    <source>
        <dbReference type="SAM" id="Phobius"/>
    </source>
</evidence>
<reference evidence="2" key="1">
    <citation type="submission" date="2018-02" db="EMBL/GenBank/DDBJ databases">
        <title>Rhizophora mucronata_Transcriptome.</title>
        <authorList>
            <person name="Meera S.P."/>
            <person name="Sreeshan A."/>
            <person name="Augustine A."/>
        </authorList>
    </citation>
    <scope>NUCLEOTIDE SEQUENCE</scope>
    <source>
        <tissue evidence="2">Leaf</tissue>
    </source>
</reference>
<organism evidence="2">
    <name type="scientific">Rhizophora mucronata</name>
    <name type="common">Asiatic mangrove</name>
    <dbReference type="NCBI Taxonomy" id="61149"/>
    <lineage>
        <taxon>Eukaryota</taxon>
        <taxon>Viridiplantae</taxon>
        <taxon>Streptophyta</taxon>
        <taxon>Embryophyta</taxon>
        <taxon>Tracheophyta</taxon>
        <taxon>Spermatophyta</taxon>
        <taxon>Magnoliopsida</taxon>
        <taxon>eudicotyledons</taxon>
        <taxon>Gunneridae</taxon>
        <taxon>Pentapetalae</taxon>
        <taxon>rosids</taxon>
        <taxon>fabids</taxon>
        <taxon>Malpighiales</taxon>
        <taxon>Rhizophoraceae</taxon>
        <taxon>Rhizophora</taxon>
    </lineage>
</organism>
<keyword evidence="1" id="KW-0812">Transmembrane</keyword>
<evidence type="ECO:0000313" key="2">
    <source>
        <dbReference type="EMBL" id="MBW99080.1"/>
    </source>
</evidence>
<accession>A0A2P2K053</accession>
<dbReference type="AlphaFoldDB" id="A0A2P2K053"/>
<name>A0A2P2K053_RHIMU</name>
<keyword evidence="1" id="KW-0472">Membrane</keyword>